<evidence type="ECO:0000313" key="3">
    <source>
        <dbReference type="Proteomes" id="UP000515158"/>
    </source>
</evidence>
<feature type="compositionally biased region" description="Low complexity" evidence="1">
    <location>
        <begin position="8"/>
        <end position="22"/>
    </location>
</feature>
<sequence length="331" mass="36747">MKSERVPGPEASEASEARSEAPALPDEVLAQIFGLVTDGPTLLDVLPLVCQSWRRVARHPASWAGVRFVIDTSGAFKRIMLQTDRARTLARALLHAPVAASLEVLGPSDPGPLLQSALRRSGASVRVLDCACYSELFWKHVAPFLYRQRELRVLRLRLRCRSHRATFEDMMTAEIKVPRCARDKYDGELAGPHPKLRELVLQDLRVEHRLPERFVADLVHGAVALRQLDLDVHPVDADIFETLEQPVVAVEHLSLVLKAKGPDAFWELRKSAGSAVALCRLMDPCLQSVTLHLHHQVSSDHPGDDWSLFCKGLFSAVASALPDIKVTIEDL</sequence>
<proteinExistence type="predicted"/>
<dbReference type="Pfam" id="PF12937">
    <property type="entry name" value="F-box-like"/>
    <property type="match status" value="1"/>
</dbReference>
<dbReference type="Gene3D" id="1.20.1280.50">
    <property type="match status" value="1"/>
</dbReference>
<dbReference type="InterPro" id="IPR001810">
    <property type="entry name" value="F-box_dom"/>
</dbReference>
<feature type="region of interest" description="Disordered" evidence="1">
    <location>
        <begin position="1"/>
        <end position="22"/>
    </location>
</feature>
<dbReference type="InParanoid" id="A0A6P8ZGG5"/>
<protein>
    <submittedName>
        <fullName evidence="4">Uncharacterized protein LOC117638940</fullName>
    </submittedName>
</protein>
<accession>A0A6P8ZGG5</accession>
<dbReference type="AlphaFoldDB" id="A0A6P8ZGG5"/>
<gene>
    <name evidence="4" type="primary">LOC117638940</name>
</gene>
<organism evidence="4">
    <name type="scientific">Thrips palmi</name>
    <name type="common">Melon thrips</name>
    <dbReference type="NCBI Taxonomy" id="161013"/>
    <lineage>
        <taxon>Eukaryota</taxon>
        <taxon>Metazoa</taxon>
        <taxon>Ecdysozoa</taxon>
        <taxon>Arthropoda</taxon>
        <taxon>Hexapoda</taxon>
        <taxon>Insecta</taxon>
        <taxon>Pterygota</taxon>
        <taxon>Neoptera</taxon>
        <taxon>Paraneoptera</taxon>
        <taxon>Thysanoptera</taxon>
        <taxon>Terebrantia</taxon>
        <taxon>Thripoidea</taxon>
        <taxon>Thripidae</taxon>
        <taxon>Thrips</taxon>
    </lineage>
</organism>
<evidence type="ECO:0000256" key="1">
    <source>
        <dbReference type="SAM" id="MobiDB-lite"/>
    </source>
</evidence>
<dbReference type="GeneID" id="117638940"/>
<reference evidence="4" key="1">
    <citation type="submission" date="2025-08" db="UniProtKB">
        <authorList>
            <consortium name="RefSeq"/>
        </authorList>
    </citation>
    <scope>IDENTIFICATION</scope>
    <source>
        <tissue evidence="4">Total insect</tissue>
    </source>
</reference>
<evidence type="ECO:0000313" key="4">
    <source>
        <dbReference type="RefSeq" id="XP_034230064.1"/>
    </source>
</evidence>
<dbReference type="KEGG" id="tpal:117638940"/>
<feature type="domain" description="F-box" evidence="2">
    <location>
        <begin position="23"/>
        <end position="64"/>
    </location>
</feature>
<dbReference type="RefSeq" id="XP_034230064.1">
    <property type="nucleotide sequence ID" value="XM_034374173.1"/>
</dbReference>
<dbReference type="SUPFAM" id="SSF81383">
    <property type="entry name" value="F-box domain"/>
    <property type="match status" value="1"/>
</dbReference>
<dbReference type="Proteomes" id="UP000515158">
    <property type="component" value="Unplaced"/>
</dbReference>
<name>A0A6P8ZGG5_THRPL</name>
<dbReference type="InterPro" id="IPR036047">
    <property type="entry name" value="F-box-like_dom_sf"/>
</dbReference>
<dbReference type="OrthoDB" id="10257471at2759"/>
<evidence type="ECO:0000259" key="2">
    <source>
        <dbReference type="Pfam" id="PF12937"/>
    </source>
</evidence>
<keyword evidence="3" id="KW-1185">Reference proteome</keyword>